<dbReference type="SMART" id="SM00220">
    <property type="entry name" value="S_TKc"/>
    <property type="match status" value="2"/>
</dbReference>
<proteinExistence type="predicted"/>
<dbReference type="CDD" id="cd00180">
    <property type="entry name" value="PKc"/>
    <property type="match status" value="1"/>
</dbReference>
<dbReference type="Pfam" id="PF00069">
    <property type="entry name" value="Pkinase"/>
    <property type="match status" value="1"/>
</dbReference>
<evidence type="ECO:0000313" key="2">
    <source>
        <dbReference type="EMBL" id="KAL3659261.1"/>
    </source>
</evidence>
<feature type="domain" description="Protein kinase" evidence="1">
    <location>
        <begin position="834"/>
        <end position="1078"/>
    </location>
</feature>
<accession>A0ABD3F0W9</accession>
<protein>
    <recommendedName>
        <fullName evidence="1">Protein kinase domain-containing protein</fullName>
    </recommendedName>
</protein>
<dbReference type="InterPro" id="IPR051681">
    <property type="entry name" value="Ser/Thr_Kinases-Pseudokinases"/>
</dbReference>
<dbReference type="EMBL" id="JBIMZQ010000048">
    <property type="protein sequence ID" value="KAL3659261.1"/>
    <property type="molecule type" value="Genomic_DNA"/>
</dbReference>
<dbReference type="InterPro" id="IPR008271">
    <property type="entry name" value="Ser/Thr_kinase_AS"/>
</dbReference>
<reference evidence="2 3" key="1">
    <citation type="submission" date="2024-09" db="EMBL/GenBank/DDBJ databases">
        <title>Genome sequencing and assembly of Phytophthora oleae, isolate VK10A, causative agent of rot of olive drupes.</title>
        <authorList>
            <person name="Conti Taguali S."/>
            <person name="Riolo M."/>
            <person name="La Spada F."/>
            <person name="Cacciola S.O."/>
            <person name="Dionisio G."/>
        </authorList>
    </citation>
    <scope>NUCLEOTIDE SEQUENCE [LARGE SCALE GENOMIC DNA]</scope>
    <source>
        <strain evidence="2 3">VK10A</strain>
    </source>
</reference>
<feature type="domain" description="Protein kinase" evidence="1">
    <location>
        <begin position="165"/>
        <end position="409"/>
    </location>
</feature>
<dbReference type="PANTHER" id="PTHR44329">
    <property type="entry name" value="SERINE/THREONINE-PROTEIN KINASE TNNI3K-RELATED"/>
    <property type="match status" value="1"/>
</dbReference>
<dbReference type="Proteomes" id="UP001632037">
    <property type="component" value="Unassembled WGS sequence"/>
</dbReference>
<feature type="domain" description="Protein kinase" evidence="1">
    <location>
        <begin position="475"/>
        <end position="725"/>
    </location>
</feature>
<comment type="caution">
    <text evidence="2">The sequence shown here is derived from an EMBL/GenBank/DDBJ whole genome shotgun (WGS) entry which is preliminary data.</text>
</comment>
<gene>
    <name evidence="2" type="ORF">V7S43_015839</name>
</gene>
<dbReference type="SUPFAM" id="SSF56112">
    <property type="entry name" value="Protein kinase-like (PK-like)"/>
    <property type="match status" value="3"/>
</dbReference>
<dbReference type="Gene3D" id="3.30.200.20">
    <property type="entry name" value="Phosphorylase Kinase, domain 1"/>
    <property type="match status" value="2"/>
</dbReference>
<dbReference type="InterPro" id="IPR011009">
    <property type="entry name" value="Kinase-like_dom_sf"/>
</dbReference>
<evidence type="ECO:0000313" key="3">
    <source>
        <dbReference type="Proteomes" id="UP001632037"/>
    </source>
</evidence>
<keyword evidence="3" id="KW-1185">Reference proteome</keyword>
<dbReference type="InterPro" id="IPR000719">
    <property type="entry name" value="Prot_kinase_dom"/>
</dbReference>
<dbReference type="AlphaFoldDB" id="A0ABD3F0W9"/>
<dbReference type="InterPro" id="IPR001245">
    <property type="entry name" value="Ser-Thr/Tyr_kinase_cat_dom"/>
</dbReference>
<dbReference type="PANTHER" id="PTHR44329:SF214">
    <property type="entry name" value="PROTEIN KINASE DOMAIN-CONTAINING PROTEIN"/>
    <property type="match status" value="1"/>
</dbReference>
<dbReference type="PROSITE" id="PS00108">
    <property type="entry name" value="PROTEIN_KINASE_ST"/>
    <property type="match status" value="1"/>
</dbReference>
<sequence length="1113" mass="126561">MEVEIDELLQEISTSMYGRIRSDFDQHEDASEQFLEIVETIVQIPRQTQFVYGLHERLTALYRRLSDDLQASPSSHVEHILDFRIADQPAQVKYFELLLKDVDASVLKTFRTQLSFWLRRPEALSPKLFKLMEKLCTTMEEQGATMEERGIPVKPDTSTPDWKIPADEVRVNFHEGGGLYQGEWLDTPVDVRKVIGQDNSFFEREANLWGGLSHPNISNLMGVCIDEDGGYFVTEPGESGNMVKYLKDSKDVWRVLYEVALALEYLHERGIVHAGIKPDNVRIGRDGKAKLTGFECSIPIEQLGDGETVALRRDFRWHAPELLRGSQPSFASDVYSLAMLIIAVVSGEPPFSAAVSDDEAQKLLEENQLPMRLGGFSDEHWNLVNDMLCLNAGDRIDVHTVVRRLQHFSAQEKIAEGSSTEELKSVRDDMKSKWLEATAGVKSTTCLQPERLERTSRSPTSELEEHSWTIPQHELFFEESERRGSSGIVERHLGIWLNAEIMIARVCSGNSVLDMKHQAGLWFSLKHPNVQQLYGACEQHGLFVCEYPDGGNLSSYLRKYPDQVWQKLLDISLGLRYLHHRGIVHGRLKTHHFLVDREGKAKLSDLECCLIGQHAAITDEPDEELEAEEKRPIPSYESRWRSPQCLEGEETFESDVYSLGKCFIEAVTGEIPEGSFLPDIAVTGRLPQSSSFGSHYDHLIQEMCSDNEKRRPTMAGVVQRLRCFVAIDNEVKATTYANFQEFLHESQEQREELCALAADFMMKVEQEYAEFTNSVAPSDIAKDTLQRMQDWDLRVKLEEYKHVPCGEEEDEEKEEEQELRNNLEQWHIEPAEVRHTDDILGGGTFANVHVGVWMGTLVAVRRLRDMTEAFEQEVNLWYPLSHPHIVSLFGASKFPHPLFISEYVSNGTLRRYINNIPREGRWRLLYESVLGLQAVHARGVIHADLKCDNILVADTGQAKIADFGLSVYCDRRRPVNEEIPVGGAVRWKAPECLNGREVTKMSDVYSFGMCIIEAISGNIPWVDIRADELVTTLVQADRLPTKPISFQDTEWRLVKAMCCRDPEERISLDLAVRVLKIFARPWDPTEDAACAHVDTHAQVLSEGIHVSPSAWAT</sequence>
<dbReference type="Pfam" id="PF07714">
    <property type="entry name" value="PK_Tyr_Ser-Thr"/>
    <property type="match status" value="2"/>
</dbReference>
<name>A0ABD3F0W9_9STRA</name>
<dbReference type="PROSITE" id="PS50011">
    <property type="entry name" value="PROTEIN_KINASE_DOM"/>
    <property type="match status" value="3"/>
</dbReference>
<evidence type="ECO:0000259" key="1">
    <source>
        <dbReference type="PROSITE" id="PS50011"/>
    </source>
</evidence>
<dbReference type="Gene3D" id="1.10.510.10">
    <property type="entry name" value="Transferase(Phosphotransferase) domain 1"/>
    <property type="match status" value="3"/>
</dbReference>
<organism evidence="2 3">
    <name type="scientific">Phytophthora oleae</name>
    <dbReference type="NCBI Taxonomy" id="2107226"/>
    <lineage>
        <taxon>Eukaryota</taxon>
        <taxon>Sar</taxon>
        <taxon>Stramenopiles</taxon>
        <taxon>Oomycota</taxon>
        <taxon>Peronosporomycetes</taxon>
        <taxon>Peronosporales</taxon>
        <taxon>Peronosporaceae</taxon>
        <taxon>Phytophthora</taxon>
    </lineage>
</organism>